<dbReference type="Proteomes" id="UP000807469">
    <property type="component" value="Unassembled WGS sequence"/>
</dbReference>
<reference evidence="2" key="1">
    <citation type="submission" date="2020-11" db="EMBL/GenBank/DDBJ databases">
        <authorList>
            <consortium name="DOE Joint Genome Institute"/>
            <person name="Ahrendt S."/>
            <person name="Riley R."/>
            <person name="Andreopoulos W."/>
            <person name="Labutti K."/>
            <person name="Pangilinan J."/>
            <person name="Ruiz-Duenas F.J."/>
            <person name="Barrasa J.M."/>
            <person name="Sanchez-Garcia M."/>
            <person name="Camarero S."/>
            <person name="Miyauchi S."/>
            <person name="Serrano A."/>
            <person name="Linde D."/>
            <person name="Babiker R."/>
            <person name="Drula E."/>
            <person name="Ayuso-Fernandez I."/>
            <person name="Pacheco R."/>
            <person name="Padilla G."/>
            <person name="Ferreira P."/>
            <person name="Barriuso J."/>
            <person name="Kellner H."/>
            <person name="Castanera R."/>
            <person name="Alfaro M."/>
            <person name="Ramirez L."/>
            <person name="Pisabarro A.G."/>
            <person name="Kuo A."/>
            <person name="Tritt A."/>
            <person name="Lipzen A."/>
            <person name="He G."/>
            <person name="Yan M."/>
            <person name="Ng V."/>
            <person name="Cullen D."/>
            <person name="Martin F."/>
            <person name="Rosso M.-N."/>
            <person name="Henrissat B."/>
            <person name="Hibbett D."/>
            <person name="Martinez A.T."/>
            <person name="Grigoriev I.V."/>
        </authorList>
    </citation>
    <scope>NUCLEOTIDE SEQUENCE</scope>
    <source>
        <strain evidence="2">CIRM-BRFM 674</strain>
    </source>
</reference>
<evidence type="ECO:0000256" key="1">
    <source>
        <dbReference type="SAM" id="MobiDB-lite"/>
    </source>
</evidence>
<name>A0A9P5Z3F3_9AGAR</name>
<accession>A0A9P5Z3F3</accession>
<keyword evidence="3" id="KW-1185">Reference proteome</keyword>
<gene>
    <name evidence="2" type="ORF">BDN70DRAFT_931469</name>
</gene>
<proteinExistence type="predicted"/>
<dbReference type="AlphaFoldDB" id="A0A9P5Z3F3"/>
<evidence type="ECO:0000313" key="3">
    <source>
        <dbReference type="Proteomes" id="UP000807469"/>
    </source>
</evidence>
<organism evidence="2 3">
    <name type="scientific">Pholiota conissans</name>
    <dbReference type="NCBI Taxonomy" id="109636"/>
    <lineage>
        <taxon>Eukaryota</taxon>
        <taxon>Fungi</taxon>
        <taxon>Dikarya</taxon>
        <taxon>Basidiomycota</taxon>
        <taxon>Agaricomycotina</taxon>
        <taxon>Agaricomycetes</taxon>
        <taxon>Agaricomycetidae</taxon>
        <taxon>Agaricales</taxon>
        <taxon>Agaricineae</taxon>
        <taxon>Strophariaceae</taxon>
        <taxon>Pholiota</taxon>
    </lineage>
</organism>
<feature type="region of interest" description="Disordered" evidence="1">
    <location>
        <begin position="1"/>
        <end position="26"/>
    </location>
</feature>
<protein>
    <submittedName>
        <fullName evidence="2">Uncharacterized protein</fullName>
    </submittedName>
</protein>
<sequence>MPVSTVTPSELRSANHLENAPRRPKFKPSMKAFHDTVHNNLPIEPTPSRTRTFSREIIDKIINYSDNKLLYDWVYVSMWTRHIVHKKITRNLQLDYTINHPRETLDYATDLLRLLEEDQELLRTVNSLSIIDDADSGIRSVERELMHFEDDLGEDLALAQRRKRLCPGILYFHGDAARIMERVTRLKELEICMIDFVLNWETFTVDAHYAKDITNVLRLNTLTCITLQGITDIPLVELQNATSLTSLSLFNFSISFYDVQRDVPPLIFLIDLRMGGFLMETEDLAEYLQASDTVISIKRLRVLNLEFEEDNDGDLASILMGAVEDQKSLEVSLIYLVRLYSPRKLPTN</sequence>
<comment type="caution">
    <text evidence="2">The sequence shown here is derived from an EMBL/GenBank/DDBJ whole genome shotgun (WGS) entry which is preliminary data.</text>
</comment>
<dbReference type="EMBL" id="MU155189">
    <property type="protein sequence ID" value="KAF9480762.1"/>
    <property type="molecule type" value="Genomic_DNA"/>
</dbReference>
<feature type="compositionally biased region" description="Polar residues" evidence="1">
    <location>
        <begin position="1"/>
        <end position="12"/>
    </location>
</feature>
<evidence type="ECO:0000313" key="2">
    <source>
        <dbReference type="EMBL" id="KAF9480762.1"/>
    </source>
</evidence>